<feature type="transmembrane region" description="Helical" evidence="1">
    <location>
        <begin position="117"/>
        <end position="141"/>
    </location>
</feature>
<dbReference type="RefSeq" id="WP_106043400.1">
    <property type="nucleotide sequence ID" value="NZ_CP027231.1"/>
</dbReference>
<reference evidence="3 4" key="1">
    <citation type="submission" date="2018-02" db="EMBL/GenBank/DDBJ databases">
        <authorList>
            <person name="Holder M.E."/>
            <person name="Ajami N.J."/>
            <person name="Petrosino J.F."/>
        </authorList>
    </citation>
    <scope>NUCLEOTIDE SEQUENCE [LARGE SCALE GENOMIC DNA]</scope>
    <source>
        <strain evidence="3 4">ATCC 33285</strain>
    </source>
</reference>
<evidence type="ECO:0000313" key="4">
    <source>
        <dbReference type="Proteomes" id="UP000238304"/>
    </source>
</evidence>
<feature type="domain" description="HTH LytTR-type" evidence="2">
    <location>
        <begin position="246"/>
        <end position="296"/>
    </location>
</feature>
<keyword evidence="1" id="KW-0472">Membrane</keyword>
<evidence type="ECO:0000259" key="2">
    <source>
        <dbReference type="PROSITE" id="PS50930"/>
    </source>
</evidence>
<feature type="transmembrane region" description="Helical" evidence="1">
    <location>
        <begin position="21"/>
        <end position="40"/>
    </location>
</feature>
<name>A0ABM6TB29_9BACE</name>
<dbReference type="PROSITE" id="PS50930">
    <property type="entry name" value="HTH_LYTTR"/>
    <property type="match status" value="1"/>
</dbReference>
<dbReference type="InterPro" id="IPR007492">
    <property type="entry name" value="LytTR_DNA-bd_dom"/>
</dbReference>
<keyword evidence="1" id="KW-1133">Transmembrane helix</keyword>
<dbReference type="EMBL" id="CP027231">
    <property type="protein sequence ID" value="AVM54109.1"/>
    <property type="molecule type" value="Genomic_DNA"/>
</dbReference>
<organism evidence="3 4">
    <name type="scientific">Bacteroides zoogleoformans</name>
    <dbReference type="NCBI Taxonomy" id="28119"/>
    <lineage>
        <taxon>Bacteria</taxon>
        <taxon>Pseudomonadati</taxon>
        <taxon>Bacteroidota</taxon>
        <taxon>Bacteroidia</taxon>
        <taxon>Bacteroidales</taxon>
        <taxon>Bacteroidaceae</taxon>
        <taxon>Bacteroides</taxon>
    </lineage>
</organism>
<dbReference type="SMART" id="SM00850">
    <property type="entry name" value="LytTR"/>
    <property type="match status" value="1"/>
</dbReference>
<feature type="transmembrane region" description="Helical" evidence="1">
    <location>
        <begin position="52"/>
        <end position="77"/>
    </location>
</feature>
<evidence type="ECO:0000313" key="3">
    <source>
        <dbReference type="EMBL" id="AVM54109.1"/>
    </source>
</evidence>
<sequence length="300" mass="34593">MSKLAELLRSPYPIFYQRWKAVVLPSAVIFLILYLLQPFGISEMQYSKFPVLLGYGVVTLLASSSVVYLFPLLFPAYYREERWTLGKNLLNILTTCFMVIIGIWLYTSFLFGVALNISLFLLCSMWVLLLSPFPVVFFLMWNRNLQLTRNLREATEINLHLSKEMSLEDMENRLVEKFSSGRILTFTGGSKEVFDVVAEDFLYAEAEGNYIKVAYRPDREKPVVKKLLRSTVKQAEEAVAVCPFIIRSHRAFLVNVRRVVKVVGNSQGYKLSLEGCEEEIPVSRAYAKKVRTLIENRIKR</sequence>
<evidence type="ECO:0000256" key="1">
    <source>
        <dbReference type="SAM" id="Phobius"/>
    </source>
</evidence>
<keyword evidence="1" id="KW-0812">Transmembrane</keyword>
<accession>A0ABM6TB29</accession>
<feature type="transmembrane region" description="Helical" evidence="1">
    <location>
        <begin position="89"/>
        <end position="111"/>
    </location>
</feature>
<dbReference type="Pfam" id="PF04397">
    <property type="entry name" value="LytTR"/>
    <property type="match status" value="1"/>
</dbReference>
<dbReference type="Proteomes" id="UP000238304">
    <property type="component" value="Chromosome"/>
</dbReference>
<keyword evidence="4" id="KW-1185">Reference proteome</keyword>
<proteinExistence type="predicted"/>
<gene>
    <name evidence="3" type="ORF">C4H11_12210</name>
</gene>
<protein>
    <submittedName>
        <fullName evidence="3">LytTR family transcriptional regulator</fullName>
    </submittedName>
</protein>
<dbReference type="Gene3D" id="2.40.50.1020">
    <property type="entry name" value="LytTr DNA-binding domain"/>
    <property type="match status" value="1"/>
</dbReference>